<name>A0A8S1J602_9CHLO</name>
<dbReference type="InterPro" id="IPR012908">
    <property type="entry name" value="PGAP1-ab_dom-like"/>
</dbReference>
<evidence type="ECO:0000256" key="2">
    <source>
        <dbReference type="SAM" id="MobiDB-lite"/>
    </source>
</evidence>
<feature type="region of interest" description="Disordered" evidence="2">
    <location>
        <begin position="18"/>
        <end position="63"/>
    </location>
</feature>
<dbReference type="Pfam" id="PF07819">
    <property type="entry name" value="PGAP1"/>
    <property type="match status" value="1"/>
</dbReference>
<keyword evidence="1" id="KW-0653">Protein transport</keyword>
<dbReference type="EMBL" id="CAJHUC010001891">
    <property type="protein sequence ID" value="CAD7702616.1"/>
    <property type="molecule type" value="Genomic_DNA"/>
</dbReference>
<dbReference type="SUPFAM" id="SSF53474">
    <property type="entry name" value="alpha/beta-Hydrolases"/>
    <property type="match status" value="1"/>
</dbReference>
<dbReference type="GO" id="GO:0015031">
    <property type="term" value="P:protein transport"/>
    <property type="evidence" value="ECO:0007669"/>
    <property type="project" value="UniProtKB-KW"/>
</dbReference>
<organism evidence="4 5">
    <name type="scientific">Ostreobium quekettii</name>
    <dbReference type="NCBI Taxonomy" id="121088"/>
    <lineage>
        <taxon>Eukaryota</taxon>
        <taxon>Viridiplantae</taxon>
        <taxon>Chlorophyta</taxon>
        <taxon>core chlorophytes</taxon>
        <taxon>Ulvophyceae</taxon>
        <taxon>TCBD clade</taxon>
        <taxon>Bryopsidales</taxon>
        <taxon>Ostreobineae</taxon>
        <taxon>Ostreobiaceae</taxon>
        <taxon>Ostreobium</taxon>
    </lineage>
</organism>
<proteinExistence type="inferred from homology"/>
<keyword evidence="5" id="KW-1185">Reference proteome</keyword>
<feature type="compositionally biased region" description="Basic and acidic residues" evidence="2">
    <location>
        <begin position="29"/>
        <end position="47"/>
    </location>
</feature>
<reference evidence="4" key="1">
    <citation type="submission" date="2020-12" db="EMBL/GenBank/DDBJ databases">
        <authorList>
            <person name="Iha C."/>
        </authorList>
    </citation>
    <scope>NUCLEOTIDE SEQUENCE</scope>
</reference>
<dbReference type="PANTHER" id="PTHR47909">
    <property type="entry name" value="ALPHA/BETA-HYDROLASES SUPERFAMILY PROTEIN"/>
    <property type="match status" value="1"/>
</dbReference>
<comment type="caution">
    <text evidence="4">The sequence shown here is derived from an EMBL/GenBank/DDBJ whole genome shotgun (WGS) entry which is preliminary data.</text>
</comment>
<gene>
    <name evidence="4" type="ORF">OSTQU699_LOCUS7973</name>
</gene>
<keyword evidence="1" id="KW-0472">Membrane</keyword>
<accession>A0A8S1J602</accession>
<evidence type="ECO:0000313" key="5">
    <source>
        <dbReference type="Proteomes" id="UP000708148"/>
    </source>
</evidence>
<comment type="function">
    <text evidence="1">Involved in inositol deacylation of GPI-anchored proteins which plays important roles in the quality control and ER-associated degradation of GPI-anchored proteins.</text>
</comment>
<keyword evidence="1" id="KW-0256">Endoplasmic reticulum</keyword>
<dbReference type="GO" id="GO:0016788">
    <property type="term" value="F:hydrolase activity, acting on ester bonds"/>
    <property type="evidence" value="ECO:0007669"/>
    <property type="project" value="InterPro"/>
</dbReference>
<dbReference type="AlphaFoldDB" id="A0A8S1J602"/>
<dbReference type="PANTHER" id="PTHR47909:SF2">
    <property type="entry name" value="GPI INOSITOL-DEACYLASE"/>
    <property type="match status" value="1"/>
</dbReference>
<feature type="domain" description="GPI inositol-deacylase PGAP1-like alpha/beta" evidence="3">
    <location>
        <begin position="118"/>
        <end position="181"/>
    </location>
</feature>
<keyword evidence="1" id="KW-0378">Hydrolase</keyword>
<keyword evidence="1" id="KW-0813">Transport</keyword>
<comment type="subcellular location">
    <subcellularLocation>
        <location evidence="1">Endoplasmic reticulum membrane</location>
    </subcellularLocation>
</comment>
<dbReference type="Proteomes" id="UP000708148">
    <property type="component" value="Unassembled WGS sequence"/>
</dbReference>
<evidence type="ECO:0000259" key="3">
    <source>
        <dbReference type="Pfam" id="PF07819"/>
    </source>
</evidence>
<dbReference type="OrthoDB" id="348976at2759"/>
<comment type="similarity">
    <text evidence="1">Belongs to the GPI inositol-deacylase family.</text>
</comment>
<protein>
    <recommendedName>
        <fullName evidence="1">GPI inositol-deacylase</fullName>
        <ecNumber evidence="1">3.1.-.-</ecNumber>
    </recommendedName>
</protein>
<dbReference type="InterPro" id="IPR029058">
    <property type="entry name" value="AB_hydrolase_fold"/>
</dbReference>
<dbReference type="GO" id="GO:0005789">
    <property type="term" value="C:endoplasmic reticulum membrane"/>
    <property type="evidence" value="ECO:0007669"/>
    <property type="project" value="UniProtKB-SubCell"/>
</dbReference>
<sequence>MAQSLVLVDAALCISPTVRRPKSAGGPRRQTERLGRAPDAERRHDGARAVASSGSNQSDSRSTDGAVLILPGFLSGSEAYSDMKMAMRDMGFAAEVVPIKKSDWYPTLWGSSFEFYLEPLAERIDDMHSEFGKISLVGHSAGGWLARICLGDKEYNGQLWGRSGKVHTLITLGAPHLSKELYPFGRVQEKVTGPVDVSLPEAAAGSSLQFANHFYPTAASLGNVNVVCVVGKLTTGRPLTLSERWQYYSQLKRVPKEVARKDFAFASYKANCGDGHATGDGVCDINTALLPSARHVILDSVYHSPGSGLSWYGSREVIPQWSTYIGKR</sequence>
<evidence type="ECO:0000256" key="1">
    <source>
        <dbReference type="RuleBase" id="RU365011"/>
    </source>
</evidence>
<evidence type="ECO:0000313" key="4">
    <source>
        <dbReference type="EMBL" id="CAD7702616.1"/>
    </source>
</evidence>
<dbReference type="Gene3D" id="3.40.50.1820">
    <property type="entry name" value="alpha/beta hydrolase"/>
    <property type="match status" value="1"/>
</dbReference>
<dbReference type="EC" id="3.1.-.-" evidence="1"/>